<proteinExistence type="inferred from homology"/>
<dbReference type="Pfam" id="PF00857">
    <property type="entry name" value="Isochorismatase"/>
    <property type="match status" value="1"/>
</dbReference>
<organism evidence="4 5">
    <name type="scientific">Ramularia collo-cygni</name>
    <dbReference type="NCBI Taxonomy" id="112498"/>
    <lineage>
        <taxon>Eukaryota</taxon>
        <taxon>Fungi</taxon>
        <taxon>Dikarya</taxon>
        <taxon>Ascomycota</taxon>
        <taxon>Pezizomycotina</taxon>
        <taxon>Dothideomycetes</taxon>
        <taxon>Dothideomycetidae</taxon>
        <taxon>Mycosphaerellales</taxon>
        <taxon>Mycosphaerellaceae</taxon>
        <taxon>Ramularia</taxon>
    </lineage>
</organism>
<dbReference type="PANTHER" id="PTHR43540">
    <property type="entry name" value="PEROXYUREIDOACRYLATE/UREIDOACRYLATE AMIDOHYDROLASE-RELATED"/>
    <property type="match status" value="1"/>
</dbReference>
<comment type="similarity">
    <text evidence="1">Belongs to the isochorismatase family.</text>
</comment>
<dbReference type="Gene3D" id="3.40.50.850">
    <property type="entry name" value="Isochorismatase-like"/>
    <property type="match status" value="1"/>
</dbReference>
<feature type="domain" description="Isochorismatase-like" evidence="3">
    <location>
        <begin position="29"/>
        <end position="210"/>
    </location>
</feature>
<dbReference type="GeneID" id="35606691"/>
<sequence>MTAPTSHAEAASYRASGFANRLGWGQKPALLLIDVCKAYFHPTSPLSLLSNPAASASPDVMRNLLSAARSSPDNIPIIWTKVAYGDMAEAGIFYHKAKVLEVFHHDDPRGLGDWIEGLEPREGETVVTKKYPSAFFGTDLEKMLREEGVDSVVVCGVSTSGCVRASVLDALCYGFRPMVVETACGDRSPEIHNANVFDMDSKMADVVTEEEAVERLRAGLVAG</sequence>
<evidence type="ECO:0000259" key="3">
    <source>
        <dbReference type="Pfam" id="PF00857"/>
    </source>
</evidence>
<accession>A0A2D3UQQ7</accession>
<dbReference type="PANTHER" id="PTHR43540:SF1">
    <property type="entry name" value="ISOCHORISMATASE HYDROLASE"/>
    <property type="match status" value="1"/>
</dbReference>
<dbReference type="InterPro" id="IPR050272">
    <property type="entry name" value="Isochorismatase-like_hydrls"/>
</dbReference>
<dbReference type="Proteomes" id="UP000225277">
    <property type="component" value="Unassembled WGS sequence"/>
</dbReference>
<evidence type="ECO:0000256" key="1">
    <source>
        <dbReference type="ARBA" id="ARBA00006336"/>
    </source>
</evidence>
<reference evidence="4 5" key="1">
    <citation type="submission" date="2016-03" db="EMBL/GenBank/DDBJ databases">
        <authorList>
            <person name="Ploux O."/>
        </authorList>
    </citation>
    <scope>NUCLEOTIDE SEQUENCE [LARGE SCALE GENOMIC DNA]</scope>
    <source>
        <strain evidence="4 5">URUG2</strain>
    </source>
</reference>
<dbReference type="InterPro" id="IPR036380">
    <property type="entry name" value="Isochorismatase-like_sf"/>
</dbReference>
<evidence type="ECO:0000313" key="5">
    <source>
        <dbReference type="Proteomes" id="UP000225277"/>
    </source>
</evidence>
<keyword evidence="2 4" id="KW-0378">Hydrolase</keyword>
<dbReference type="RefSeq" id="XP_023622551.1">
    <property type="nucleotide sequence ID" value="XM_023766783.1"/>
</dbReference>
<protein>
    <submittedName>
        <fullName evidence="4">Related to Maleamate amidohydrolase</fullName>
    </submittedName>
</protein>
<keyword evidence="5" id="KW-1185">Reference proteome</keyword>
<gene>
    <name evidence="4" type="ORF">RCC_12133</name>
</gene>
<dbReference type="SUPFAM" id="SSF52499">
    <property type="entry name" value="Isochorismatase-like hydrolases"/>
    <property type="match status" value="1"/>
</dbReference>
<dbReference type="GO" id="GO:0016787">
    <property type="term" value="F:hydrolase activity"/>
    <property type="evidence" value="ECO:0007669"/>
    <property type="project" value="UniProtKB-KW"/>
</dbReference>
<dbReference type="InterPro" id="IPR000868">
    <property type="entry name" value="Isochorismatase-like_dom"/>
</dbReference>
<dbReference type="OrthoDB" id="1739143at2759"/>
<dbReference type="STRING" id="112498.A0A2D3UQQ7"/>
<dbReference type="EMBL" id="FJUY01000001">
    <property type="protein sequence ID" value="CZT15655.1"/>
    <property type="molecule type" value="Genomic_DNA"/>
</dbReference>
<name>A0A2D3UQQ7_9PEZI</name>
<dbReference type="AlphaFoldDB" id="A0A2D3UQQ7"/>
<evidence type="ECO:0000256" key="2">
    <source>
        <dbReference type="ARBA" id="ARBA00022801"/>
    </source>
</evidence>
<evidence type="ECO:0000313" key="4">
    <source>
        <dbReference type="EMBL" id="CZT15655.1"/>
    </source>
</evidence>